<dbReference type="Proteomes" id="UP001148018">
    <property type="component" value="Unassembled WGS sequence"/>
</dbReference>
<feature type="non-terminal residue" evidence="2">
    <location>
        <position position="164"/>
    </location>
</feature>
<dbReference type="GO" id="GO:0032051">
    <property type="term" value="F:clathrin light chain binding"/>
    <property type="evidence" value="ECO:0007669"/>
    <property type="project" value="TreeGrafter"/>
</dbReference>
<gene>
    <name evidence="2" type="ORF">NHX12_028741</name>
</gene>
<dbReference type="InterPro" id="IPR013809">
    <property type="entry name" value="ENTH"/>
</dbReference>
<dbReference type="PANTHER" id="PTHR10407:SF10">
    <property type="entry name" value="HUNTINGTIN-INTERACTING PROTEIN 1-RELATED PROTEIN"/>
    <property type="match status" value="1"/>
</dbReference>
<dbReference type="GO" id="GO:0051015">
    <property type="term" value="F:actin filament binding"/>
    <property type="evidence" value="ECO:0007669"/>
    <property type="project" value="TreeGrafter"/>
</dbReference>
<sequence length="164" mass="18800">MNSIRQVPTRVKTRRVETNLGAEREHFDKQQAAWWLLGKPHGYRHGCLLLWLVIASPLLFGHYQLSSISKAINSTETPVKEKHARRIILGTHREKGAYTFWSYALGLPLAGSSILSWKFCHVLHKVLRDGHTNGNLHDKYGQLVALYSKLLCTKLEFHVKVLHI</sequence>
<reference evidence="2" key="1">
    <citation type="submission" date="2022-07" db="EMBL/GenBank/DDBJ databases">
        <title>Chromosome-level genome of Muraenolepis orangiensis.</title>
        <authorList>
            <person name="Kim J."/>
        </authorList>
    </citation>
    <scope>NUCLEOTIDE SEQUENCE</scope>
    <source>
        <strain evidence="2">KU_S4_2022</strain>
        <tissue evidence="2">Muscle</tissue>
    </source>
</reference>
<dbReference type="OrthoDB" id="8178130at2759"/>
<evidence type="ECO:0000259" key="1">
    <source>
        <dbReference type="SMART" id="SM00273"/>
    </source>
</evidence>
<name>A0A9Q0IMT1_9TELE</name>
<feature type="domain" description="ENTH" evidence="1">
    <location>
        <begin position="62"/>
        <end position="163"/>
    </location>
</feature>
<dbReference type="GO" id="GO:0006897">
    <property type="term" value="P:endocytosis"/>
    <property type="evidence" value="ECO:0007669"/>
    <property type="project" value="InterPro"/>
</dbReference>
<dbReference type="InterPro" id="IPR011417">
    <property type="entry name" value="ANTH_dom"/>
</dbReference>
<keyword evidence="3" id="KW-1185">Reference proteome</keyword>
<dbReference type="GO" id="GO:0030136">
    <property type="term" value="C:clathrin-coated vesicle"/>
    <property type="evidence" value="ECO:0007669"/>
    <property type="project" value="TreeGrafter"/>
</dbReference>
<dbReference type="Gene3D" id="1.25.40.90">
    <property type="match status" value="1"/>
</dbReference>
<dbReference type="GO" id="GO:0043325">
    <property type="term" value="F:phosphatidylinositol-3,4-bisphosphate binding"/>
    <property type="evidence" value="ECO:0007669"/>
    <property type="project" value="TreeGrafter"/>
</dbReference>
<dbReference type="GO" id="GO:0080025">
    <property type="term" value="F:phosphatidylinositol-3,5-bisphosphate binding"/>
    <property type="evidence" value="ECO:0007669"/>
    <property type="project" value="TreeGrafter"/>
</dbReference>
<dbReference type="GO" id="GO:0007015">
    <property type="term" value="P:actin filament organization"/>
    <property type="evidence" value="ECO:0007669"/>
    <property type="project" value="TreeGrafter"/>
</dbReference>
<dbReference type="GO" id="GO:0048268">
    <property type="term" value="P:clathrin coat assembly"/>
    <property type="evidence" value="ECO:0007669"/>
    <property type="project" value="TreeGrafter"/>
</dbReference>
<dbReference type="AlphaFoldDB" id="A0A9Q0IMT1"/>
<protein>
    <recommendedName>
        <fullName evidence="1">ENTH domain-containing protein</fullName>
    </recommendedName>
</protein>
<dbReference type="EMBL" id="JANIIK010000044">
    <property type="protein sequence ID" value="KAJ3604000.1"/>
    <property type="molecule type" value="Genomic_DNA"/>
</dbReference>
<accession>A0A9Q0IMT1</accession>
<dbReference type="SMART" id="SM00273">
    <property type="entry name" value="ENTH"/>
    <property type="match status" value="1"/>
</dbReference>
<dbReference type="InterPro" id="IPR030224">
    <property type="entry name" value="Sla2_fam"/>
</dbReference>
<comment type="caution">
    <text evidence="2">The sequence shown here is derived from an EMBL/GenBank/DDBJ whole genome shotgun (WGS) entry which is preliminary data.</text>
</comment>
<proteinExistence type="predicted"/>
<evidence type="ECO:0000313" key="2">
    <source>
        <dbReference type="EMBL" id="KAJ3604000.1"/>
    </source>
</evidence>
<evidence type="ECO:0000313" key="3">
    <source>
        <dbReference type="Proteomes" id="UP001148018"/>
    </source>
</evidence>
<dbReference type="Pfam" id="PF07651">
    <property type="entry name" value="ANTH"/>
    <property type="match status" value="1"/>
</dbReference>
<dbReference type="GO" id="GO:0035615">
    <property type="term" value="F:clathrin adaptor activity"/>
    <property type="evidence" value="ECO:0007669"/>
    <property type="project" value="TreeGrafter"/>
</dbReference>
<dbReference type="PANTHER" id="PTHR10407">
    <property type="entry name" value="HUNTINGTIN INTERACTING PROTEIN 1"/>
    <property type="match status" value="1"/>
</dbReference>
<dbReference type="SUPFAM" id="SSF48464">
    <property type="entry name" value="ENTH/VHS domain"/>
    <property type="match status" value="1"/>
</dbReference>
<organism evidence="2 3">
    <name type="scientific">Muraenolepis orangiensis</name>
    <name type="common">Patagonian moray cod</name>
    <dbReference type="NCBI Taxonomy" id="630683"/>
    <lineage>
        <taxon>Eukaryota</taxon>
        <taxon>Metazoa</taxon>
        <taxon>Chordata</taxon>
        <taxon>Craniata</taxon>
        <taxon>Vertebrata</taxon>
        <taxon>Euteleostomi</taxon>
        <taxon>Actinopterygii</taxon>
        <taxon>Neopterygii</taxon>
        <taxon>Teleostei</taxon>
        <taxon>Neoteleostei</taxon>
        <taxon>Acanthomorphata</taxon>
        <taxon>Zeiogadaria</taxon>
        <taxon>Gadariae</taxon>
        <taxon>Gadiformes</taxon>
        <taxon>Muraenolepidoidei</taxon>
        <taxon>Muraenolepididae</taxon>
        <taxon>Muraenolepis</taxon>
    </lineage>
</organism>
<dbReference type="InterPro" id="IPR008942">
    <property type="entry name" value="ENTH_VHS"/>
</dbReference>
<dbReference type="GO" id="GO:0030864">
    <property type="term" value="C:cortical actin cytoskeleton"/>
    <property type="evidence" value="ECO:0007669"/>
    <property type="project" value="TreeGrafter"/>
</dbReference>